<name>A0ABQ3KGY6_9DEIO</name>
<evidence type="ECO:0000313" key="4">
    <source>
        <dbReference type="Proteomes" id="UP000632154"/>
    </source>
</evidence>
<accession>A0ABQ3KGY6</accession>
<protein>
    <recommendedName>
        <fullName evidence="5">Lipoprotein</fullName>
    </recommendedName>
</protein>
<evidence type="ECO:0000313" key="3">
    <source>
        <dbReference type="EMBL" id="GHG10192.1"/>
    </source>
</evidence>
<feature type="chain" id="PRO_5045040885" description="Lipoprotein" evidence="2">
    <location>
        <begin position="22"/>
        <end position="125"/>
    </location>
</feature>
<evidence type="ECO:0008006" key="5">
    <source>
        <dbReference type="Google" id="ProtNLM"/>
    </source>
</evidence>
<feature type="signal peptide" evidence="2">
    <location>
        <begin position="1"/>
        <end position="21"/>
    </location>
</feature>
<feature type="transmembrane region" description="Helical" evidence="1">
    <location>
        <begin position="93"/>
        <end position="116"/>
    </location>
</feature>
<gene>
    <name evidence="3" type="ORF">GCM10017783_23310</name>
</gene>
<evidence type="ECO:0000256" key="1">
    <source>
        <dbReference type="SAM" id="Phobius"/>
    </source>
</evidence>
<dbReference type="Proteomes" id="UP000632154">
    <property type="component" value="Unassembled WGS sequence"/>
</dbReference>
<keyword evidence="1" id="KW-0472">Membrane</keyword>
<keyword evidence="4" id="KW-1185">Reference proteome</keyword>
<keyword evidence="1" id="KW-0812">Transmembrane</keyword>
<sequence length="125" mass="13090">MNLLVGLVLLASLPGCAPAYRAGGTSGQIQFAQDIFSRGSALELTQVRPDTPPNQFVRLPDCEAVAYWGDIQRVGLVEAGQQCLHFSQGVGTALGGVLILGFLLLLPALQFFGMLIEAFAGLTGG</sequence>
<dbReference type="RefSeq" id="WP_189643921.1">
    <property type="nucleotide sequence ID" value="NZ_BNAL01000040.1"/>
</dbReference>
<proteinExistence type="predicted"/>
<organism evidence="3 4">
    <name type="scientific">Deinococcus piscis</name>
    <dbReference type="NCBI Taxonomy" id="394230"/>
    <lineage>
        <taxon>Bacteria</taxon>
        <taxon>Thermotogati</taxon>
        <taxon>Deinococcota</taxon>
        <taxon>Deinococci</taxon>
        <taxon>Deinococcales</taxon>
        <taxon>Deinococcaceae</taxon>
        <taxon>Deinococcus</taxon>
    </lineage>
</organism>
<keyword evidence="1" id="KW-1133">Transmembrane helix</keyword>
<reference evidence="4" key="1">
    <citation type="journal article" date="2019" name="Int. J. Syst. Evol. Microbiol.">
        <title>The Global Catalogue of Microorganisms (GCM) 10K type strain sequencing project: providing services to taxonomists for standard genome sequencing and annotation.</title>
        <authorList>
            <consortium name="The Broad Institute Genomics Platform"/>
            <consortium name="The Broad Institute Genome Sequencing Center for Infectious Disease"/>
            <person name="Wu L."/>
            <person name="Ma J."/>
        </authorList>
    </citation>
    <scope>NUCLEOTIDE SEQUENCE [LARGE SCALE GENOMIC DNA]</scope>
    <source>
        <strain evidence="4">CGMCC 1.18439</strain>
    </source>
</reference>
<evidence type="ECO:0000256" key="2">
    <source>
        <dbReference type="SAM" id="SignalP"/>
    </source>
</evidence>
<keyword evidence="2" id="KW-0732">Signal</keyword>
<dbReference type="EMBL" id="BNAL01000040">
    <property type="protein sequence ID" value="GHG10192.1"/>
    <property type="molecule type" value="Genomic_DNA"/>
</dbReference>
<comment type="caution">
    <text evidence="3">The sequence shown here is derived from an EMBL/GenBank/DDBJ whole genome shotgun (WGS) entry which is preliminary data.</text>
</comment>